<feature type="signal peptide" evidence="2">
    <location>
        <begin position="1"/>
        <end position="16"/>
    </location>
</feature>
<dbReference type="AlphaFoldDB" id="A0A6A5HKR7"/>
<comment type="caution">
    <text evidence="3">The sequence shown here is derived from an EMBL/GenBank/DDBJ whole genome shotgun (WGS) entry which is preliminary data.</text>
</comment>
<dbReference type="GeneID" id="9826195"/>
<protein>
    <submittedName>
        <fullName evidence="3">Uncharacterized protein</fullName>
    </submittedName>
</protein>
<keyword evidence="1" id="KW-0472">Membrane</keyword>
<reference evidence="3 4" key="1">
    <citation type="submission" date="2019-12" db="EMBL/GenBank/DDBJ databases">
        <title>Chromosome-level assembly of the Caenorhabditis remanei genome.</title>
        <authorList>
            <person name="Teterina A.A."/>
            <person name="Willis J.H."/>
            <person name="Phillips P.C."/>
        </authorList>
    </citation>
    <scope>NUCLEOTIDE SEQUENCE [LARGE SCALE GENOMIC DNA]</scope>
    <source>
        <strain evidence="3 4">PX506</strain>
        <tissue evidence="3">Whole organism</tissue>
    </source>
</reference>
<organism evidence="3 4">
    <name type="scientific">Caenorhabditis remanei</name>
    <name type="common">Caenorhabditis vulgaris</name>
    <dbReference type="NCBI Taxonomy" id="31234"/>
    <lineage>
        <taxon>Eukaryota</taxon>
        <taxon>Metazoa</taxon>
        <taxon>Ecdysozoa</taxon>
        <taxon>Nematoda</taxon>
        <taxon>Chromadorea</taxon>
        <taxon>Rhabditida</taxon>
        <taxon>Rhabditina</taxon>
        <taxon>Rhabditomorpha</taxon>
        <taxon>Rhabditoidea</taxon>
        <taxon>Rhabditidae</taxon>
        <taxon>Peloderinae</taxon>
        <taxon>Caenorhabditis</taxon>
    </lineage>
</organism>
<dbReference type="RefSeq" id="XP_053590197.1">
    <property type="nucleotide sequence ID" value="XM_053726003.1"/>
</dbReference>
<dbReference type="KEGG" id="crq:GCK72_007143"/>
<dbReference type="Proteomes" id="UP000483820">
    <property type="component" value="Chromosome II"/>
</dbReference>
<evidence type="ECO:0000313" key="4">
    <source>
        <dbReference type="Proteomes" id="UP000483820"/>
    </source>
</evidence>
<keyword evidence="2" id="KW-0732">Signal</keyword>
<dbReference type="PANTHER" id="PTHR31847">
    <property type="entry name" value="PROTEIN CBG10327"/>
    <property type="match status" value="1"/>
</dbReference>
<keyword evidence="1" id="KW-0812">Transmembrane</keyword>
<dbReference type="CTD" id="9826195"/>
<accession>A0A6A5HKR7</accession>
<feature type="transmembrane region" description="Helical" evidence="1">
    <location>
        <begin position="32"/>
        <end position="54"/>
    </location>
</feature>
<feature type="transmembrane region" description="Helical" evidence="1">
    <location>
        <begin position="74"/>
        <end position="94"/>
    </location>
</feature>
<name>A0A6A5HKR7_CAERE</name>
<evidence type="ECO:0000313" key="3">
    <source>
        <dbReference type="EMBL" id="KAF1767184.1"/>
    </source>
</evidence>
<keyword evidence="1" id="KW-1133">Transmembrane helix</keyword>
<dbReference type="EMBL" id="WUAV01000002">
    <property type="protein sequence ID" value="KAF1767184.1"/>
    <property type="molecule type" value="Genomic_DNA"/>
</dbReference>
<evidence type="ECO:0000256" key="1">
    <source>
        <dbReference type="SAM" id="Phobius"/>
    </source>
</evidence>
<dbReference type="PANTHER" id="PTHR31847:SF1">
    <property type="entry name" value="DUF1084 DOMAIN-CONTAINING PROTEIN-RELATED"/>
    <property type="match status" value="1"/>
</dbReference>
<proteinExistence type="predicted"/>
<sequence length="174" mass="19726">MLVITLFAFNASLILASLEGLNVLPKFLPTVMTFALLGILTWLPFALFLVSDLFARRLRLSHLKTGWFSNPCLILKLIVYHLLIEVGCIRFFLIDAQDFGKEALISNFHFVRYACTTINVLSIPATYLALRASNSEKLEFEGYHPETGKEWKGVMKMDQSEVDQTSEDHKTPVV</sequence>
<feature type="chain" id="PRO_5025496543" evidence="2">
    <location>
        <begin position="17"/>
        <end position="174"/>
    </location>
</feature>
<feature type="transmembrane region" description="Helical" evidence="1">
    <location>
        <begin position="110"/>
        <end position="130"/>
    </location>
</feature>
<evidence type="ECO:0000256" key="2">
    <source>
        <dbReference type="SAM" id="SignalP"/>
    </source>
</evidence>
<gene>
    <name evidence="3" type="ORF">GCK72_007143</name>
</gene>